<evidence type="ECO:0000313" key="2">
    <source>
        <dbReference type="Proteomes" id="UP000018855"/>
    </source>
</evidence>
<gene>
    <name evidence="1" type="ORF">Q619_VDC00562G0001</name>
</gene>
<protein>
    <submittedName>
        <fullName evidence="1">Uncharacterized protein</fullName>
    </submittedName>
</protein>
<reference evidence="1 2" key="1">
    <citation type="submission" date="2013-12" db="EMBL/GenBank/DDBJ databases">
        <title>A Varibaculum cambriense genome reconstructed from a premature infant gut community with otherwise low bacterial novelty that shifts toward anaerobic metabolism during the third week of life.</title>
        <authorList>
            <person name="Brown C.T."/>
            <person name="Sharon I."/>
            <person name="Thomas B.C."/>
            <person name="Castelle C.J."/>
            <person name="Morowitz M.J."/>
            <person name="Banfield J.F."/>
        </authorList>
    </citation>
    <scope>NUCLEOTIDE SEQUENCE [LARGE SCALE GENOMIC DNA]</scope>
    <source>
        <strain evidence="2">DORA_11</strain>
    </source>
</reference>
<accession>W1UWN5</accession>
<dbReference type="EMBL" id="AZMJ01000562">
    <property type="protein sequence ID" value="ETI98132.1"/>
    <property type="molecule type" value="Genomic_DNA"/>
</dbReference>
<proteinExistence type="predicted"/>
<feature type="non-terminal residue" evidence="1">
    <location>
        <position position="1"/>
    </location>
</feature>
<organism evidence="1 2">
    <name type="scientific">Veillonella dispar DORA_11</name>
    <dbReference type="NCBI Taxonomy" id="1403949"/>
    <lineage>
        <taxon>Bacteria</taxon>
        <taxon>Bacillati</taxon>
        <taxon>Bacillota</taxon>
        <taxon>Negativicutes</taxon>
        <taxon>Veillonellales</taxon>
        <taxon>Veillonellaceae</taxon>
        <taxon>Veillonella</taxon>
    </lineage>
</organism>
<name>W1UWN5_9FIRM</name>
<dbReference type="AlphaFoldDB" id="W1UWN5"/>
<sequence length="23" mass="2594">DILSNVFPYDDDSALYGLGFQFP</sequence>
<dbReference type="Proteomes" id="UP000018855">
    <property type="component" value="Unassembled WGS sequence"/>
</dbReference>
<comment type="caution">
    <text evidence="1">The sequence shown here is derived from an EMBL/GenBank/DDBJ whole genome shotgun (WGS) entry which is preliminary data.</text>
</comment>
<evidence type="ECO:0000313" key="1">
    <source>
        <dbReference type="EMBL" id="ETI98132.1"/>
    </source>
</evidence>